<dbReference type="PANTHER" id="PTHR47027:SF20">
    <property type="entry name" value="REVERSE TRANSCRIPTASE-LIKE PROTEIN WITH RNA-DIRECTED DNA POLYMERASE DOMAIN"/>
    <property type="match status" value="1"/>
</dbReference>
<dbReference type="EMBL" id="CP111020">
    <property type="protein sequence ID" value="WAR14513.1"/>
    <property type="molecule type" value="Genomic_DNA"/>
</dbReference>
<reference evidence="4" key="1">
    <citation type="submission" date="2022-11" db="EMBL/GenBank/DDBJ databases">
        <title>Centuries of genome instability and evolution in soft-shell clam transmissible cancer (bioRxiv).</title>
        <authorList>
            <person name="Hart S.F.M."/>
            <person name="Yonemitsu M.A."/>
            <person name="Giersch R.M."/>
            <person name="Beal B.F."/>
            <person name="Arriagada G."/>
            <person name="Davis B.W."/>
            <person name="Ostrander E.A."/>
            <person name="Goff S.P."/>
            <person name="Metzger M.J."/>
        </authorList>
    </citation>
    <scope>NUCLEOTIDE SEQUENCE</scope>
    <source>
        <strain evidence="4">MELC-2E11</strain>
        <tissue evidence="4">Siphon/mantle</tissue>
    </source>
</reference>
<feature type="coiled-coil region" evidence="1">
    <location>
        <begin position="325"/>
        <end position="387"/>
    </location>
</feature>
<name>A0ABY7F187_MYAAR</name>
<accession>A0ABY7F187</accession>
<dbReference type="Pfam" id="PF03372">
    <property type="entry name" value="Exo_endo_phos"/>
    <property type="match status" value="1"/>
</dbReference>
<dbReference type="SUPFAM" id="SSF56219">
    <property type="entry name" value="DNase I-like"/>
    <property type="match status" value="1"/>
</dbReference>
<dbReference type="Proteomes" id="UP001164746">
    <property type="component" value="Chromosome 9"/>
</dbReference>
<evidence type="ECO:0000313" key="4">
    <source>
        <dbReference type="EMBL" id="WAR14513.1"/>
    </source>
</evidence>
<organism evidence="4 5">
    <name type="scientific">Mya arenaria</name>
    <name type="common">Soft-shell clam</name>
    <dbReference type="NCBI Taxonomy" id="6604"/>
    <lineage>
        <taxon>Eukaryota</taxon>
        <taxon>Metazoa</taxon>
        <taxon>Spiralia</taxon>
        <taxon>Lophotrochozoa</taxon>
        <taxon>Mollusca</taxon>
        <taxon>Bivalvia</taxon>
        <taxon>Autobranchia</taxon>
        <taxon>Heteroconchia</taxon>
        <taxon>Euheterodonta</taxon>
        <taxon>Imparidentia</taxon>
        <taxon>Neoheterodontei</taxon>
        <taxon>Myida</taxon>
        <taxon>Myoidea</taxon>
        <taxon>Myidae</taxon>
        <taxon>Mya</taxon>
    </lineage>
</organism>
<sequence>MDKALKKKLAATKRLENLSYELKDGGLVIDADAVTFELLRFAMKRFYARYPTDRGIASVTVTTDKTGNNITQEMYRVKNNDKQYTVNAYTSTCRCLVNGKNMETFLNNDLESIHDLVLAICDNNNLNLTSLNQKLAESLQQILRNKAPENLVPAIAAKSQETTVCPKCNRQCKTRSFLCDIGHHWIHYKCDSLTDNQIEAIEGNPETAHSCKSCQKTTRSTIRLPKTSSTSNVAQEIMNECYDARSGQIIPKLQPTSVSTPEVTDIQPRAVVPYSAATTTSPISTQSETRASQLQSSVPTAIHVSKSPVQDTNDQGPAAEKLTDIRQREQKCKKKEEQLTIKEKKLSERGREVNKMEAYAKQLEARNEELMKTIRTLQEQIEQLKCKNPIDTKVYPSRVNEQRFNEKPSYREGDQLNHRIHKLTDKITDIVLARLETDINKIEDTLFRPDKQTAYAEHSPEPSASDHPQKAKKPIDGVYIDLTSDEAHQEFREIHPHQQNLPTQNQSTAINTERFVGPPLHYAKPQAIHTQQQAASRPRAPTLVHNPIPAPVQQHISPFMTQTAPTVQHHLTHHTGNHVPVQPTIGDHSSYSAGYIYRTAVFFVPAPPMDAPQVAEGPDEAPTLRIASFNCKNVKTSVLTIHELLETHDFLLIQEHWLFHSQVHLLGEIDEDVCYSGKGADMNEPILPTQIPRGYGGVGVLWKKELDSHVRKIEDGGPRVQAVHIHRGSNELGLLIMSVYLPTRGISGNTNDFCDTIDQIREICLKHIDNSYILIGGDLNEALDHSVGGKRRDYLCDFLEELDLKWQTTGKTYISPSGKDCSEIDYFLMNIIDSLLVQRKNILQDICNNTSDHYPISCEIQWTKPAHRKETVKNLTVSRINWNRVDTDLYAAFIDSGLDHVNLTPVEDLGVDNTLKTLCHLMEDSATKSSKPIRPVKAKPKLRIWNSEIKLSLESIKLHYKNWKKVGKPTEEDNPLLIKRQESKKKFRSVYRQNLANKDRLEKQKILEARQSDSKLFHRLVSAQRKKGSVFINDLHVGERRFPEENILEGFKQHFESLAQESSNDLYDDQYHSLVKEDALAMSELASSKEVIPVTREEVLQAIGSINTGKSPDIYNITIEHILKSGNAETSKLINVILDIVNCIIRTGKYPNTLKSGLLTPIFKNKGLANISSNYRGITVLPVLGKVVEAVLRARIAPRIEARQNIVQRGFTRNASPLNSAFIVEELYRETKDNKETLHLILLDAKAAFDVVDHKHLLRRLYQMGIDDKHWSLIESFHQNGSAVVKWKDQLSEKFQINQGVRQGGILSTDLYKAYVNPLLDRLQGTHHGHSIGNIRCAASACADDVCLAARTPDRAQLLLDISTDFANMERYILQPTKSVHIPVTNGKKPDEQKYTINNRDIPTVKKATHLGIIRTESLASNQNENIEENLRKTRRASYSLFGSGLRGHDGLNIRTLVHLYRTYISPVLLYGLELIQPSAGQTDKLEVFQKKFLKQLLQLPNNTANPAVYLITGLLPVEAQIHIRTLTFLYNLAAQDPCSIERQLLERQYAMKTVDSSSWVICVQKILWKYDLPSLGEFLEQHTTKASWKTQVYTVINKYWGEKISHSLKLYKSLQYLADDSYIPGNVHPLFRIDYTARESERLKPKLKLATGTYILQTNRKSFNQHGVPDTCTLCNSEAETAEHFVLTCPVLEGVRRPILSDIISELDQTFNIDFAAQSNALKIQYILNCWPLVGTRRLNPEELRPYETQCCRLLYNLDLVRIRTIGVSQPRRRKPKATLRQGLPAPHKPIS</sequence>
<dbReference type="InterPro" id="IPR005135">
    <property type="entry name" value="Endo/exonuclease/phosphatase"/>
</dbReference>
<proteinExistence type="predicted"/>
<keyword evidence="1" id="KW-0175">Coiled coil</keyword>
<dbReference type="Gene3D" id="3.60.10.10">
    <property type="entry name" value="Endonuclease/exonuclease/phosphatase"/>
    <property type="match status" value="1"/>
</dbReference>
<dbReference type="InterPro" id="IPR036691">
    <property type="entry name" value="Endo/exonu/phosph_ase_sf"/>
</dbReference>
<evidence type="ECO:0000259" key="3">
    <source>
        <dbReference type="PROSITE" id="PS50878"/>
    </source>
</evidence>
<feature type="region of interest" description="Disordered" evidence="2">
    <location>
        <begin position="453"/>
        <end position="472"/>
    </location>
</feature>
<keyword evidence="5" id="KW-1185">Reference proteome</keyword>
<gene>
    <name evidence="4" type="ORF">MAR_004618</name>
</gene>
<dbReference type="CDD" id="cd01650">
    <property type="entry name" value="RT_nLTR_like"/>
    <property type="match status" value="1"/>
</dbReference>
<protein>
    <submittedName>
        <fullName evidence="4">POLR-like protein</fullName>
    </submittedName>
</protein>
<dbReference type="PANTHER" id="PTHR47027">
    <property type="entry name" value="REVERSE TRANSCRIPTASE DOMAIN-CONTAINING PROTEIN"/>
    <property type="match status" value="1"/>
</dbReference>
<dbReference type="InterPro" id="IPR000477">
    <property type="entry name" value="RT_dom"/>
</dbReference>
<dbReference type="PROSITE" id="PS50878">
    <property type="entry name" value="RT_POL"/>
    <property type="match status" value="1"/>
</dbReference>
<feature type="region of interest" description="Disordered" evidence="2">
    <location>
        <begin position="278"/>
        <end position="297"/>
    </location>
</feature>
<dbReference type="Pfam" id="PF00078">
    <property type="entry name" value="RVT_1"/>
    <property type="match status" value="1"/>
</dbReference>
<evidence type="ECO:0000313" key="5">
    <source>
        <dbReference type="Proteomes" id="UP001164746"/>
    </source>
</evidence>
<feature type="domain" description="Reverse transcriptase" evidence="3">
    <location>
        <begin position="1143"/>
        <end position="1415"/>
    </location>
</feature>
<dbReference type="Gene3D" id="3.30.40.10">
    <property type="entry name" value="Zinc/RING finger domain, C3HC4 (zinc finger)"/>
    <property type="match status" value="1"/>
</dbReference>
<feature type="region of interest" description="Disordered" evidence="2">
    <location>
        <begin position="1773"/>
        <end position="1793"/>
    </location>
</feature>
<dbReference type="InterPro" id="IPR013083">
    <property type="entry name" value="Znf_RING/FYVE/PHD"/>
</dbReference>
<evidence type="ECO:0000256" key="2">
    <source>
        <dbReference type="SAM" id="MobiDB-lite"/>
    </source>
</evidence>
<evidence type="ECO:0000256" key="1">
    <source>
        <dbReference type="SAM" id="Coils"/>
    </source>
</evidence>